<comment type="caution">
    <text evidence="2">The sequence shown here is derived from an EMBL/GenBank/DDBJ whole genome shotgun (WGS) entry which is preliminary data.</text>
</comment>
<dbReference type="Proteomes" id="UP000772434">
    <property type="component" value="Unassembled WGS sequence"/>
</dbReference>
<feature type="transmembrane region" description="Helical" evidence="1">
    <location>
        <begin position="113"/>
        <end position="138"/>
    </location>
</feature>
<evidence type="ECO:0000313" key="2">
    <source>
        <dbReference type="EMBL" id="KAF9076551.1"/>
    </source>
</evidence>
<dbReference type="EMBL" id="JADNRY010000006">
    <property type="protein sequence ID" value="KAF9076551.1"/>
    <property type="molecule type" value="Genomic_DNA"/>
</dbReference>
<feature type="transmembrane region" description="Helical" evidence="1">
    <location>
        <begin position="201"/>
        <end position="224"/>
    </location>
</feature>
<reference evidence="2" key="1">
    <citation type="submission" date="2020-11" db="EMBL/GenBank/DDBJ databases">
        <authorList>
            <consortium name="DOE Joint Genome Institute"/>
            <person name="Ahrendt S."/>
            <person name="Riley R."/>
            <person name="Andreopoulos W."/>
            <person name="Labutti K."/>
            <person name="Pangilinan J."/>
            <person name="Ruiz-Duenas F.J."/>
            <person name="Barrasa J.M."/>
            <person name="Sanchez-Garcia M."/>
            <person name="Camarero S."/>
            <person name="Miyauchi S."/>
            <person name="Serrano A."/>
            <person name="Linde D."/>
            <person name="Babiker R."/>
            <person name="Drula E."/>
            <person name="Ayuso-Fernandez I."/>
            <person name="Pacheco R."/>
            <person name="Padilla G."/>
            <person name="Ferreira P."/>
            <person name="Barriuso J."/>
            <person name="Kellner H."/>
            <person name="Castanera R."/>
            <person name="Alfaro M."/>
            <person name="Ramirez L."/>
            <person name="Pisabarro A.G."/>
            <person name="Kuo A."/>
            <person name="Tritt A."/>
            <person name="Lipzen A."/>
            <person name="He G."/>
            <person name="Yan M."/>
            <person name="Ng V."/>
            <person name="Cullen D."/>
            <person name="Martin F."/>
            <person name="Rosso M.-N."/>
            <person name="Henrissat B."/>
            <person name="Hibbett D."/>
            <person name="Martinez A.T."/>
            <person name="Grigoriev I.V."/>
        </authorList>
    </citation>
    <scope>NUCLEOTIDE SEQUENCE</scope>
    <source>
        <strain evidence="2">AH 40177</strain>
    </source>
</reference>
<evidence type="ECO:0000256" key="1">
    <source>
        <dbReference type="SAM" id="Phobius"/>
    </source>
</evidence>
<feature type="transmembrane region" description="Helical" evidence="1">
    <location>
        <begin position="150"/>
        <end position="173"/>
    </location>
</feature>
<keyword evidence="3" id="KW-1185">Reference proteome</keyword>
<keyword evidence="1" id="KW-0472">Membrane</keyword>
<name>A0A9P5Q1U6_9AGAR</name>
<gene>
    <name evidence="2" type="ORF">BDP27DRAFT_1526877</name>
</gene>
<feature type="transmembrane region" description="Helical" evidence="1">
    <location>
        <begin position="245"/>
        <end position="267"/>
    </location>
</feature>
<keyword evidence="1" id="KW-0812">Transmembrane</keyword>
<dbReference type="OrthoDB" id="3222065at2759"/>
<evidence type="ECO:0000313" key="3">
    <source>
        <dbReference type="Proteomes" id="UP000772434"/>
    </source>
</evidence>
<dbReference type="AlphaFoldDB" id="A0A9P5Q1U6"/>
<proteinExistence type="predicted"/>
<sequence length="333" mass="37093">MAGTSKSFSNVNKVSTHSLTVLDVTVTESAMPMNIVHGTHAELVLFLVLNMWPSHFGLPILLSTVLFSKRVQRHPTFINLVIVFIIVGIAYAGKTSGPEPSHTLCLVQASLLYGMPGIASIAAFSLVLQMFIVIRAAFYKQEYREQDHVVRLWMMIIAPYAAWIVFIVATALVGSTDLTKVSRDRRFFYCSVDSNNLTDTLTIFAAIVLFATLVFEVWTIVLFYRRWTSLERGSSGMFTAAELNLPLRILAFGIYLGIALSLSLLSIKSPESPIPDLTIASAATVLIVIFGTQRDVLRALCFWKDIEFKNTVETVEFRDTASVTKTPDVYKNY</sequence>
<accession>A0A9P5Q1U6</accession>
<protein>
    <submittedName>
        <fullName evidence="2">Uncharacterized protein</fullName>
    </submittedName>
</protein>
<keyword evidence="1" id="KW-1133">Transmembrane helix</keyword>
<feature type="transmembrane region" description="Helical" evidence="1">
    <location>
        <begin position="76"/>
        <end position="93"/>
    </location>
</feature>
<organism evidence="2 3">
    <name type="scientific">Rhodocollybia butyracea</name>
    <dbReference type="NCBI Taxonomy" id="206335"/>
    <lineage>
        <taxon>Eukaryota</taxon>
        <taxon>Fungi</taxon>
        <taxon>Dikarya</taxon>
        <taxon>Basidiomycota</taxon>
        <taxon>Agaricomycotina</taxon>
        <taxon>Agaricomycetes</taxon>
        <taxon>Agaricomycetidae</taxon>
        <taxon>Agaricales</taxon>
        <taxon>Marasmiineae</taxon>
        <taxon>Omphalotaceae</taxon>
        <taxon>Rhodocollybia</taxon>
    </lineage>
</organism>
<feature type="transmembrane region" description="Helical" evidence="1">
    <location>
        <begin position="273"/>
        <end position="290"/>
    </location>
</feature>
<feature type="transmembrane region" description="Helical" evidence="1">
    <location>
        <begin position="43"/>
        <end position="67"/>
    </location>
</feature>